<dbReference type="PROSITE" id="PS51762">
    <property type="entry name" value="GH16_2"/>
    <property type="match status" value="1"/>
</dbReference>
<gene>
    <name evidence="3" type="ORF">BDN70DRAFT_871788</name>
</gene>
<dbReference type="PANTHER" id="PTHR10963:SF24">
    <property type="entry name" value="GLYCOSIDASE C21B10.07-RELATED"/>
    <property type="match status" value="1"/>
</dbReference>
<evidence type="ECO:0000313" key="4">
    <source>
        <dbReference type="Proteomes" id="UP000807469"/>
    </source>
</evidence>
<evidence type="ECO:0000259" key="2">
    <source>
        <dbReference type="PROSITE" id="PS51762"/>
    </source>
</evidence>
<reference evidence="3" key="1">
    <citation type="submission" date="2020-11" db="EMBL/GenBank/DDBJ databases">
        <authorList>
            <consortium name="DOE Joint Genome Institute"/>
            <person name="Ahrendt S."/>
            <person name="Riley R."/>
            <person name="Andreopoulos W."/>
            <person name="Labutti K."/>
            <person name="Pangilinan J."/>
            <person name="Ruiz-Duenas F.J."/>
            <person name="Barrasa J.M."/>
            <person name="Sanchez-Garcia M."/>
            <person name="Camarero S."/>
            <person name="Miyauchi S."/>
            <person name="Serrano A."/>
            <person name="Linde D."/>
            <person name="Babiker R."/>
            <person name="Drula E."/>
            <person name="Ayuso-Fernandez I."/>
            <person name="Pacheco R."/>
            <person name="Padilla G."/>
            <person name="Ferreira P."/>
            <person name="Barriuso J."/>
            <person name="Kellner H."/>
            <person name="Castanera R."/>
            <person name="Alfaro M."/>
            <person name="Ramirez L."/>
            <person name="Pisabarro A.G."/>
            <person name="Kuo A."/>
            <person name="Tritt A."/>
            <person name="Lipzen A."/>
            <person name="He G."/>
            <person name="Yan M."/>
            <person name="Ng V."/>
            <person name="Cullen D."/>
            <person name="Martin F."/>
            <person name="Rosso M.-N."/>
            <person name="Henrissat B."/>
            <person name="Hibbett D."/>
            <person name="Martinez A.T."/>
            <person name="Grigoriev I.V."/>
        </authorList>
    </citation>
    <scope>NUCLEOTIDE SEQUENCE</scope>
    <source>
        <strain evidence="3">CIRM-BRFM 674</strain>
    </source>
</reference>
<dbReference type="InterPro" id="IPR013320">
    <property type="entry name" value="ConA-like_dom_sf"/>
</dbReference>
<dbReference type="PANTHER" id="PTHR10963">
    <property type="entry name" value="GLYCOSYL HYDROLASE-RELATED"/>
    <property type="match status" value="1"/>
</dbReference>
<dbReference type="Pfam" id="PF26113">
    <property type="entry name" value="GH16_XgeA"/>
    <property type="match status" value="2"/>
</dbReference>
<dbReference type="GO" id="GO:0004553">
    <property type="term" value="F:hydrolase activity, hydrolyzing O-glycosyl compounds"/>
    <property type="evidence" value="ECO:0007669"/>
    <property type="project" value="InterPro"/>
</dbReference>
<dbReference type="Gene3D" id="2.60.120.200">
    <property type="match status" value="1"/>
</dbReference>
<feature type="region of interest" description="Disordered" evidence="1">
    <location>
        <begin position="288"/>
        <end position="314"/>
    </location>
</feature>
<dbReference type="GO" id="GO:0009251">
    <property type="term" value="P:glucan catabolic process"/>
    <property type="evidence" value="ECO:0007669"/>
    <property type="project" value="TreeGrafter"/>
</dbReference>
<dbReference type="EMBL" id="MU155138">
    <property type="protein sequence ID" value="KAF9485091.1"/>
    <property type="molecule type" value="Genomic_DNA"/>
</dbReference>
<dbReference type="InterPro" id="IPR000757">
    <property type="entry name" value="Beta-glucanase-like"/>
</dbReference>
<proteinExistence type="predicted"/>
<evidence type="ECO:0000313" key="3">
    <source>
        <dbReference type="EMBL" id="KAF9485091.1"/>
    </source>
</evidence>
<protein>
    <recommendedName>
        <fullName evidence="2">GH16 domain-containing protein</fullName>
    </recommendedName>
</protein>
<accession>A0A9P6CYC2</accession>
<feature type="domain" description="GH16" evidence="2">
    <location>
        <begin position="23"/>
        <end position="290"/>
    </location>
</feature>
<dbReference type="InterPro" id="IPR050546">
    <property type="entry name" value="Glycosyl_Hydrlase_16"/>
</dbReference>
<dbReference type="OrthoDB" id="192832at2759"/>
<evidence type="ECO:0000256" key="1">
    <source>
        <dbReference type="SAM" id="MobiDB-lite"/>
    </source>
</evidence>
<organism evidence="3 4">
    <name type="scientific">Pholiota conissans</name>
    <dbReference type="NCBI Taxonomy" id="109636"/>
    <lineage>
        <taxon>Eukaryota</taxon>
        <taxon>Fungi</taxon>
        <taxon>Dikarya</taxon>
        <taxon>Basidiomycota</taxon>
        <taxon>Agaricomycotina</taxon>
        <taxon>Agaricomycetes</taxon>
        <taxon>Agaricomycetidae</taxon>
        <taxon>Agaricales</taxon>
        <taxon>Agaricineae</taxon>
        <taxon>Strophariaceae</taxon>
        <taxon>Pholiota</taxon>
    </lineage>
</organism>
<name>A0A9P6CYC2_9AGAR</name>
<sequence>MCLSPLHGRQLGQVSAASFNLVKDYSGSTFFDEWDFYGSWDNLTLGDVNWLDRTNATNEKLAFVNGANNAILKVDNTTNVIWQNKHESIRITTQKEYAIGTIWIADIVHMPFGCSVWPALWTKGPLWPNDGEIDIIEGINLMQNNQMALHTQSGCTHVTPAPANQRGTSAQLDCSIDAGCTVLETAANSYGAGFNGAGGGRANIPKSISSSTPTSVLASIDDWGPPAASYPSGATCDIGKFFGAQSLVIDITLCGTTGKCYDDNVVGAGDKYNEAYFEIKYVRAYSNSDVSSSPTTGSGASATTTGQTSVNTTKSGTKCCCAFGRRFDYFGPLNFIVVVRIFIGIYQSSGCVGQFELIPGW</sequence>
<dbReference type="SUPFAM" id="SSF49899">
    <property type="entry name" value="Concanavalin A-like lectins/glucanases"/>
    <property type="match status" value="1"/>
</dbReference>
<dbReference type="Proteomes" id="UP000807469">
    <property type="component" value="Unassembled WGS sequence"/>
</dbReference>
<dbReference type="AlphaFoldDB" id="A0A9P6CYC2"/>
<keyword evidence="4" id="KW-1185">Reference proteome</keyword>
<feature type="compositionally biased region" description="Low complexity" evidence="1">
    <location>
        <begin position="291"/>
        <end position="309"/>
    </location>
</feature>
<comment type="caution">
    <text evidence="3">The sequence shown here is derived from an EMBL/GenBank/DDBJ whole genome shotgun (WGS) entry which is preliminary data.</text>
</comment>